<sequence>MPVHACLACAFFVFRQDMRGERHHWRAHALVADFPCPQLLCGGEAIENRHFAVHQYQVIALGFHRLQRFFAVAGGVRVEIELAEHAANHFGGNAVVFGYQDAEIAGHGHGCRCAGGRACHGCAFAALGQFISQGGLEGIASHRFGEDALDPAVARNDLARCVTDSGEHDQQDVVVQARVFLDFRRQLHAGHAGHVLVQQYHVEIITQVRLGAQQRQGLLARRHGADVQAPGRALLHQDFAAGVVVVHHQHAGVLERAVEVAGRVFQAFRVQRQGQPQGTALVAPTLDAELAVHQQDQLACDDQAQVAAQARRRKEVLAVQFAVQQGVAFGSFHGHAAVLHGNAQAWLGAALIQGDNDQHFAFIGFVQGVFQKAQ</sequence>
<gene>
    <name evidence="1" type="ORF">PFLmoz3_03752</name>
</gene>
<evidence type="ECO:0000313" key="2">
    <source>
        <dbReference type="Proteomes" id="UP000061348"/>
    </source>
</evidence>
<protein>
    <submittedName>
        <fullName evidence="1">Uncharacterized protein</fullName>
    </submittedName>
</protein>
<evidence type="ECO:0000313" key="1">
    <source>
        <dbReference type="EMBL" id="KWV86668.1"/>
    </source>
</evidence>
<comment type="caution">
    <text evidence="1">The sequence shown here is derived from an EMBL/GenBank/DDBJ whole genome shotgun (WGS) entry which is preliminary data.</text>
</comment>
<name>A0A120G743_PSEFL</name>
<dbReference type="Proteomes" id="UP000061348">
    <property type="component" value="Unassembled WGS sequence"/>
</dbReference>
<proteinExistence type="predicted"/>
<reference evidence="1 2" key="1">
    <citation type="submission" date="2015-05" db="EMBL/GenBank/DDBJ databases">
        <title>A genomic and transcriptomic approach to investigate the blue pigment phenotype in Pseudomonas fluorescens.</title>
        <authorList>
            <person name="Andreani N.A."/>
            <person name="Cardazzo B."/>
        </authorList>
    </citation>
    <scope>NUCLEOTIDE SEQUENCE [LARGE SCALE GENOMIC DNA]</scope>
    <source>
        <strain evidence="1 2">Ps_22</strain>
    </source>
</reference>
<dbReference type="EMBL" id="LCYA01000092">
    <property type="protein sequence ID" value="KWV86668.1"/>
    <property type="molecule type" value="Genomic_DNA"/>
</dbReference>
<dbReference type="AlphaFoldDB" id="A0A120G743"/>
<organism evidence="1 2">
    <name type="scientific">Pseudomonas fluorescens</name>
    <dbReference type="NCBI Taxonomy" id="294"/>
    <lineage>
        <taxon>Bacteria</taxon>
        <taxon>Pseudomonadati</taxon>
        <taxon>Pseudomonadota</taxon>
        <taxon>Gammaproteobacteria</taxon>
        <taxon>Pseudomonadales</taxon>
        <taxon>Pseudomonadaceae</taxon>
        <taxon>Pseudomonas</taxon>
    </lineage>
</organism>
<accession>A0A120G743</accession>